<evidence type="ECO:0000259" key="1">
    <source>
        <dbReference type="Pfam" id="PF04536"/>
    </source>
</evidence>
<protein>
    <recommendedName>
        <fullName evidence="1">TPM domain-containing protein</fullName>
    </recommendedName>
</protein>
<accession>A0A845PX55</accession>
<dbReference type="PANTHER" id="PTHR30373">
    <property type="entry name" value="UPF0603 PROTEIN YGCG"/>
    <property type="match status" value="1"/>
</dbReference>
<dbReference type="Proteomes" id="UP000553459">
    <property type="component" value="Unassembled WGS sequence"/>
</dbReference>
<dbReference type="Gene3D" id="3.10.310.50">
    <property type="match status" value="1"/>
</dbReference>
<feature type="domain" description="TPM" evidence="1">
    <location>
        <begin position="3"/>
        <end position="118"/>
    </location>
</feature>
<dbReference type="EMBL" id="JAAABJ010000616">
    <property type="protein sequence ID" value="NAW51803.1"/>
    <property type="molecule type" value="Genomic_DNA"/>
</dbReference>
<keyword evidence="3" id="KW-1185">Reference proteome</keyword>
<dbReference type="PANTHER" id="PTHR30373:SF8">
    <property type="entry name" value="BLL7265 PROTEIN"/>
    <property type="match status" value="1"/>
</dbReference>
<dbReference type="RefSeq" id="WP_166520065.1">
    <property type="nucleotide sequence ID" value="NZ_JAAABJ010000616.1"/>
</dbReference>
<sequence>MITHFLTNTQMASLVEAIRKAEELSSGEIRIHIDSHSSENLAAKAIEVFYQLEMQKTQHRNAVLLYISFEQKYLTIIGDEGIHEKVKQDFWNSLHDEITHKFAQKKYFQALQDAVFKIGIELKKYFPISGKNKNELPNEISTS</sequence>
<dbReference type="AlphaFoldDB" id="A0A845PX55"/>
<gene>
    <name evidence="2" type="ORF">GNY06_10620</name>
</gene>
<evidence type="ECO:0000313" key="2">
    <source>
        <dbReference type="EMBL" id="NAW51803.1"/>
    </source>
</evidence>
<reference evidence="2 3" key="1">
    <citation type="submission" date="2019-11" db="EMBL/GenBank/DDBJ databases">
        <title>Characterization of Elizabethkingia argenteiflava sp. nov., isolated from inner surface of Soybean Pods.</title>
        <authorList>
            <person name="Mo S."/>
        </authorList>
    </citation>
    <scope>NUCLEOTIDE SEQUENCE [LARGE SCALE GENOMIC DNA]</scope>
    <source>
        <strain evidence="2 3">YB22</strain>
    </source>
</reference>
<evidence type="ECO:0000313" key="3">
    <source>
        <dbReference type="Proteomes" id="UP000553459"/>
    </source>
</evidence>
<proteinExistence type="predicted"/>
<name>A0A845PX55_9FLAO</name>
<dbReference type="Pfam" id="PF04536">
    <property type="entry name" value="TPM_phosphatase"/>
    <property type="match status" value="1"/>
</dbReference>
<dbReference type="InterPro" id="IPR007621">
    <property type="entry name" value="TPM_dom"/>
</dbReference>
<organism evidence="2 3">
    <name type="scientific">Elizabethkingia argenteiflava</name>
    <dbReference type="NCBI Taxonomy" id="2681556"/>
    <lineage>
        <taxon>Bacteria</taxon>
        <taxon>Pseudomonadati</taxon>
        <taxon>Bacteroidota</taxon>
        <taxon>Flavobacteriia</taxon>
        <taxon>Flavobacteriales</taxon>
        <taxon>Weeksellaceae</taxon>
        <taxon>Elizabethkingia</taxon>
    </lineage>
</organism>
<comment type="caution">
    <text evidence="2">The sequence shown here is derived from an EMBL/GenBank/DDBJ whole genome shotgun (WGS) entry which is preliminary data.</text>
</comment>